<keyword evidence="6" id="KW-1185">Reference proteome</keyword>
<evidence type="ECO:0000259" key="4">
    <source>
        <dbReference type="Pfam" id="PF24883"/>
    </source>
</evidence>
<dbReference type="GeneID" id="38116300"/>
<feature type="region of interest" description="Disordered" evidence="2">
    <location>
        <begin position="243"/>
        <end position="267"/>
    </location>
</feature>
<organism evidence="5 6">
    <name type="scientific">Aspergillus mulundensis</name>
    <dbReference type="NCBI Taxonomy" id="1810919"/>
    <lineage>
        <taxon>Eukaryota</taxon>
        <taxon>Fungi</taxon>
        <taxon>Dikarya</taxon>
        <taxon>Ascomycota</taxon>
        <taxon>Pezizomycotina</taxon>
        <taxon>Eurotiomycetes</taxon>
        <taxon>Eurotiomycetidae</taxon>
        <taxon>Eurotiales</taxon>
        <taxon>Aspergillaceae</taxon>
        <taxon>Aspergillus</taxon>
        <taxon>Aspergillus subgen. Nidulantes</taxon>
    </lineage>
</organism>
<dbReference type="InterPro" id="IPR027417">
    <property type="entry name" value="P-loop_NTPase"/>
</dbReference>
<keyword evidence="1" id="KW-0677">Repeat</keyword>
<feature type="domain" description="Nephrocystin 3-like N-terminal" evidence="4">
    <location>
        <begin position="3"/>
        <end position="142"/>
    </location>
</feature>
<reference evidence="5 6" key="1">
    <citation type="journal article" date="2018" name="IMA Fungus">
        <title>IMA Genome-F 9: Draft genome sequence of Annulohypoxylon stygium, Aspergillus mulundensis, Berkeleyomyces basicola (syn. Thielaviopsis basicola), Ceratocystis smalleyi, two Cercospora beticola strains, Coleophoma cylindrospora, Fusarium fracticaudum, Phialophora cf. hyalina, and Morchella septimelata.</title>
        <authorList>
            <person name="Wingfield B.D."/>
            <person name="Bills G.F."/>
            <person name="Dong Y."/>
            <person name="Huang W."/>
            <person name="Nel W.J."/>
            <person name="Swalarsk-Parry B.S."/>
            <person name="Vaghefi N."/>
            <person name="Wilken P.M."/>
            <person name="An Z."/>
            <person name="de Beer Z.W."/>
            <person name="De Vos L."/>
            <person name="Chen L."/>
            <person name="Duong T.A."/>
            <person name="Gao Y."/>
            <person name="Hammerbacher A."/>
            <person name="Kikkert J.R."/>
            <person name="Li Y."/>
            <person name="Li H."/>
            <person name="Li K."/>
            <person name="Li Q."/>
            <person name="Liu X."/>
            <person name="Ma X."/>
            <person name="Naidoo K."/>
            <person name="Pethybridge S.J."/>
            <person name="Sun J."/>
            <person name="Steenkamp E.T."/>
            <person name="van der Nest M.A."/>
            <person name="van Wyk S."/>
            <person name="Wingfield M.J."/>
            <person name="Xiong C."/>
            <person name="Yue Q."/>
            <person name="Zhang X."/>
        </authorList>
    </citation>
    <scope>NUCLEOTIDE SEQUENCE [LARGE SCALE GENOMIC DNA]</scope>
    <source>
        <strain evidence="5 6">DSM 5745</strain>
    </source>
</reference>
<proteinExistence type="predicted"/>
<keyword evidence="3" id="KW-0472">Membrane</keyword>
<feature type="compositionally biased region" description="Low complexity" evidence="2">
    <location>
        <begin position="422"/>
        <end position="434"/>
    </location>
</feature>
<dbReference type="RefSeq" id="XP_026603778.1">
    <property type="nucleotide sequence ID" value="XM_026747946.1"/>
</dbReference>
<dbReference type="Gene3D" id="3.40.50.300">
    <property type="entry name" value="P-loop containing nucleotide triphosphate hydrolases"/>
    <property type="match status" value="1"/>
</dbReference>
<accession>A0A3D8RYJ4</accession>
<dbReference type="InterPro" id="IPR056884">
    <property type="entry name" value="NPHP3-like_N"/>
</dbReference>
<dbReference type="PANTHER" id="PTHR10039">
    <property type="entry name" value="AMELOGENIN"/>
    <property type="match status" value="1"/>
</dbReference>
<keyword evidence="3" id="KW-1133">Transmembrane helix</keyword>
<feature type="compositionally biased region" description="Basic and acidic residues" evidence="2">
    <location>
        <begin position="252"/>
        <end position="267"/>
    </location>
</feature>
<dbReference type="STRING" id="1810919.A0A3D8RYJ4"/>
<evidence type="ECO:0000313" key="5">
    <source>
        <dbReference type="EMBL" id="RDW79078.1"/>
    </source>
</evidence>
<feature type="transmembrane region" description="Helical" evidence="3">
    <location>
        <begin position="824"/>
        <end position="848"/>
    </location>
</feature>
<feature type="region of interest" description="Disordered" evidence="2">
    <location>
        <begin position="467"/>
        <end position="523"/>
    </location>
</feature>
<feature type="transmembrane region" description="Helical" evidence="3">
    <location>
        <begin position="855"/>
        <end position="875"/>
    </location>
</feature>
<dbReference type="EMBL" id="PVWQ01000006">
    <property type="protein sequence ID" value="RDW79078.1"/>
    <property type="molecule type" value="Genomic_DNA"/>
</dbReference>
<evidence type="ECO:0000313" key="6">
    <source>
        <dbReference type="Proteomes" id="UP000256690"/>
    </source>
</evidence>
<keyword evidence="3" id="KW-0812">Transmembrane</keyword>
<name>A0A3D8RYJ4_9EURO</name>
<evidence type="ECO:0000256" key="3">
    <source>
        <dbReference type="SAM" id="Phobius"/>
    </source>
</evidence>
<dbReference type="Pfam" id="PF24883">
    <property type="entry name" value="NPHP3_N"/>
    <property type="match status" value="1"/>
</dbReference>
<dbReference type="OrthoDB" id="4500628at2759"/>
<evidence type="ECO:0000256" key="2">
    <source>
        <dbReference type="SAM" id="MobiDB-lite"/>
    </source>
</evidence>
<dbReference type="AlphaFoldDB" id="A0A3D8RYJ4"/>
<sequence length="881" mass="98761">MGATGKSTISRTVARSLQDTNDLGASFFFNAGNGDCCNAKKFFPTLARQLILKIPELGFGVQKALKDDPGIASKSLEEQFNKLLLQPLLDLDKSGQQTRSAVIVVDALDECKPDDDVRNVVRLLRLLRKAKTVRVRVFITSRPEVPIQLGFGGVEGTGDYQDIELHDMSTTPETMQRDISLFMQDQFAKIRHRENLSWDWPGDDIIQTLSELSFPSFRHAIRVCHTLGDSPDPVDTLAKILQQQSGDGETQESEHTEAEDDKGSSKWDASDIESIFSTNSMSSQSSHPDHPEITAIAIIELTNMLLDDQDLKLLYPLAISKVGPDRFQRNFARILKHYGRSLHGEASNEVQRQAAQFVRLSARRTAAKIRIACLQDSPELPLGTKVESEESNLVLNAWLVAQMENHAYSGADVNEISEDSDSSSSESGPQSSLSTLKEVKEFMVSTKAFRGLRQEFREWLEVKSKGSREGPIEEIKESPAVHGSDSTLNPNITPDFGLDEDPISSTQPLKDHGSPIDEVTAEPPKTGELTRLSTWWIRLMNMIVPPAAGYQRISVAAVSSMPHHDASPGSSRLEPPPRVHLNDQFISNPARGSTGNPLVPYHFPSQSIPAENIQAYSTTPQIQDAQFVLLCMSARSSTVLVHIEVSTLTNDHYFFQQVRQEYQKLCHEQGFRLSRIVPLWACNFGRAIAMRLPRLPSVWPLFRFRWIHFSAMPEIHLHKIVSGDFVRFSPIPIGITCCPSWFKTREFPPEVEVTTRRYLYEPVPMEDVELSHIPLQHLLKPGPHTDTFWMTMIPKKLRDPLVRSPGTNRHVRGWGVRINEGLNWVFVLPFMLVMLLAVGVSVIIYAALTSDNSSAFSLGAFLVSLLTVYLTYQYLAWKDDT</sequence>
<dbReference type="Proteomes" id="UP000256690">
    <property type="component" value="Unassembled WGS sequence"/>
</dbReference>
<evidence type="ECO:0000256" key="1">
    <source>
        <dbReference type="ARBA" id="ARBA00022737"/>
    </source>
</evidence>
<gene>
    <name evidence="5" type="ORF">DSM5745_05930</name>
</gene>
<protein>
    <recommendedName>
        <fullName evidence="4">Nephrocystin 3-like N-terminal domain-containing protein</fullName>
    </recommendedName>
</protein>
<comment type="caution">
    <text evidence="5">The sequence shown here is derived from an EMBL/GenBank/DDBJ whole genome shotgun (WGS) entry which is preliminary data.</text>
</comment>
<dbReference type="PANTHER" id="PTHR10039:SF14">
    <property type="entry name" value="NACHT DOMAIN-CONTAINING PROTEIN"/>
    <property type="match status" value="1"/>
</dbReference>
<feature type="compositionally biased region" description="Basic and acidic residues" evidence="2">
    <location>
        <begin position="467"/>
        <end position="479"/>
    </location>
</feature>
<feature type="region of interest" description="Disordered" evidence="2">
    <location>
        <begin position="415"/>
        <end position="434"/>
    </location>
</feature>